<dbReference type="Proteomes" id="UP000697127">
    <property type="component" value="Unassembled WGS sequence"/>
</dbReference>
<evidence type="ECO:0000256" key="6">
    <source>
        <dbReference type="ARBA" id="ARBA00023242"/>
    </source>
</evidence>
<dbReference type="GO" id="GO:0006357">
    <property type="term" value="P:regulation of transcription by RNA polymerase II"/>
    <property type="evidence" value="ECO:0007669"/>
    <property type="project" value="InterPro"/>
</dbReference>
<comment type="subunit">
    <text evidence="8">Component of the Mediator complex.</text>
</comment>
<comment type="subcellular location">
    <subcellularLocation>
        <location evidence="1 8">Nucleus</location>
    </subcellularLocation>
</comment>
<organism evidence="10 11">
    <name type="scientific">Pichia californica</name>
    <dbReference type="NCBI Taxonomy" id="460514"/>
    <lineage>
        <taxon>Eukaryota</taxon>
        <taxon>Fungi</taxon>
        <taxon>Dikarya</taxon>
        <taxon>Ascomycota</taxon>
        <taxon>Saccharomycotina</taxon>
        <taxon>Pichiomycetes</taxon>
        <taxon>Pichiales</taxon>
        <taxon>Pichiaceae</taxon>
        <taxon>Pichia</taxon>
    </lineage>
</organism>
<dbReference type="EMBL" id="PUHW01000032">
    <property type="protein sequence ID" value="KAG0690432.1"/>
    <property type="molecule type" value="Genomic_DNA"/>
</dbReference>
<evidence type="ECO:0000256" key="3">
    <source>
        <dbReference type="ARBA" id="ARBA00020629"/>
    </source>
</evidence>
<comment type="similarity">
    <text evidence="2 8">Belongs to the Mediator complex subunit 4 family.</text>
</comment>
<dbReference type="Pfam" id="PF10018">
    <property type="entry name" value="Med4"/>
    <property type="match status" value="1"/>
</dbReference>
<keyword evidence="8" id="KW-0010">Activator</keyword>
<keyword evidence="4 8" id="KW-0805">Transcription regulation</keyword>
<protein>
    <recommendedName>
        <fullName evidence="3 8">Mediator of RNA polymerase II transcription subunit 4</fullName>
    </recommendedName>
    <alternativeName>
        <fullName evidence="7 8">Mediator complex subunit 4</fullName>
    </alternativeName>
</protein>
<dbReference type="InterPro" id="IPR019258">
    <property type="entry name" value="Mediator_Med4"/>
</dbReference>
<name>A0A9P6WNN7_9ASCO</name>
<gene>
    <name evidence="8" type="primary">MED4</name>
    <name evidence="10" type="ORF">C6P40_002925</name>
</gene>
<reference evidence="10" key="1">
    <citation type="submission" date="2020-11" db="EMBL/GenBank/DDBJ databases">
        <title>Kefir isolates.</title>
        <authorList>
            <person name="Marcisauskas S."/>
            <person name="Kim Y."/>
            <person name="Blasche S."/>
        </authorList>
    </citation>
    <scope>NUCLEOTIDE SEQUENCE</scope>
    <source>
        <strain evidence="10">Olga-1</strain>
    </source>
</reference>
<evidence type="ECO:0000256" key="5">
    <source>
        <dbReference type="ARBA" id="ARBA00023163"/>
    </source>
</evidence>
<dbReference type="GO" id="GO:0016592">
    <property type="term" value="C:mediator complex"/>
    <property type="evidence" value="ECO:0007669"/>
    <property type="project" value="InterPro"/>
</dbReference>
<keyword evidence="5 8" id="KW-0804">Transcription</keyword>
<proteinExistence type="inferred from homology"/>
<feature type="compositionally biased region" description="Polar residues" evidence="9">
    <location>
        <begin position="220"/>
        <end position="229"/>
    </location>
</feature>
<evidence type="ECO:0000256" key="4">
    <source>
        <dbReference type="ARBA" id="ARBA00023015"/>
    </source>
</evidence>
<comment type="caution">
    <text evidence="10">The sequence shown here is derived from an EMBL/GenBank/DDBJ whole genome shotgun (WGS) entry which is preliminary data.</text>
</comment>
<accession>A0A9P6WNN7</accession>
<evidence type="ECO:0000256" key="2">
    <source>
        <dbReference type="ARBA" id="ARBA00009626"/>
    </source>
</evidence>
<sequence length="247" mass="28258">MDPVTDFSNDMNSLVRSIQQYAPDQSISSNLIKDTDNIGKEIKQFENKINIFKNEDITLEENDKLLTDSLFDILNTLIDCKRNLDVLPKIDYSVNDKNDNNEINENDTKLILSYALKLSKFSKIPRTFDGNLLPNNFTWPGDDNLRRGNLAIASMIPDKLVQYENYGPNYVPPEEKMDVDEVDKSFEKKNGARDNNNNNYDDDDDDDDDEDDEDDFIPDRTNSIENFNKGDSATVMAGLDLLDSDDE</sequence>
<evidence type="ECO:0000256" key="8">
    <source>
        <dbReference type="RuleBase" id="RU364141"/>
    </source>
</evidence>
<evidence type="ECO:0000256" key="9">
    <source>
        <dbReference type="SAM" id="MobiDB-lite"/>
    </source>
</evidence>
<keyword evidence="6 8" id="KW-0539">Nucleus</keyword>
<feature type="compositionally biased region" description="Acidic residues" evidence="9">
    <location>
        <begin position="200"/>
        <end position="216"/>
    </location>
</feature>
<dbReference type="GO" id="GO:0003712">
    <property type="term" value="F:transcription coregulator activity"/>
    <property type="evidence" value="ECO:0007669"/>
    <property type="project" value="InterPro"/>
</dbReference>
<comment type="function">
    <text evidence="8">Component of the Mediator complex, a coactivator involved in the regulated transcription of nearly all RNA polymerase II-dependent genes. Mediator functions as a bridge to convey information from gene-specific regulatory proteins to the basal RNA polymerase II transcription machinery. Mediator is recruited to promoters by direct interactions with regulatory proteins and serves as a scaffold for the assembly of a functional preinitiation complex with RNA polymerase II and the general transcription factors.</text>
</comment>
<evidence type="ECO:0000256" key="7">
    <source>
        <dbReference type="ARBA" id="ARBA00031257"/>
    </source>
</evidence>
<keyword evidence="11" id="KW-1185">Reference proteome</keyword>
<evidence type="ECO:0000313" key="10">
    <source>
        <dbReference type="EMBL" id="KAG0690432.1"/>
    </source>
</evidence>
<evidence type="ECO:0000313" key="11">
    <source>
        <dbReference type="Proteomes" id="UP000697127"/>
    </source>
</evidence>
<dbReference type="OrthoDB" id="1929813at2759"/>
<evidence type="ECO:0000256" key="1">
    <source>
        <dbReference type="ARBA" id="ARBA00004123"/>
    </source>
</evidence>
<feature type="compositionally biased region" description="Basic and acidic residues" evidence="9">
    <location>
        <begin position="182"/>
        <end position="192"/>
    </location>
</feature>
<feature type="region of interest" description="Disordered" evidence="9">
    <location>
        <begin position="170"/>
        <end position="229"/>
    </location>
</feature>
<dbReference type="AlphaFoldDB" id="A0A9P6WNN7"/>